<organism evidence="1 2">
    <name type="scientific">Luteitalea pratensis</name>
    <dbReference type="NCBI Taxonomy" id="1855912"/>
    <lineage>
        <taxon>Bacteria</taxon>
        <taxon>Pseudomonadati</taxon>
        <taxon>Acidobacteriota</taxon>
        <taxon>Vicinamibacteria</taxon>
        <taxon>Vicinamibacterales</taxon>
        <taxon>Vicinamibacteraceae</taxon>
        <taxon>Luteitalea</taxon>
    </lineage>
</organism>
<gene>
    <name evidence="1" type="ORF">LuPra_00421</name>
</gene>
<accession>A0A143PHM4</accession>
<sequence length="76" mass="8195">MADHGITDDQYEVLGEAGECSVYRCEHGCLHVQIGDLNLRIEDERFAELAEAVAAATQASPDLLRWVGTTGNGPAH</sequence>
<dbReference type="RefSeq" id="WP_110169227.1">
    <property type="nucleotide sequence ID" value="NZ_CP015136.1"/>
</dbReference>
<reference evidence="1 2" key="1">
    <citation type="journal article" date="2016" name="Genome Announc.">
        <title>First Complete Genome Sequence of a Subdivision 6 Acidobacterium Strain.</title>
        <authorList>
            <person name="Huang S."/>
            <person name="Vieira S."/>
            <person name="Bunk B."/>
            <person name="Riedel T."/>
            <person name="Sproer C."/>
            <person name="Overmann J."/>
        </authorList>
    </citation>
    <scope>NUCLEOTIDE SEQUENCE [LARGE SCALE GENOMIC DNA]</scope>
    <source>
        <strain evidence="2">DSM 100886 HEG_-6_39</strain>
    </source>
</reference>
<keyword evidence="2" id="KW-1185">Reference proteome</keyword>
<protein>
    <submittedName>
        <fullName evidence="1">Uncharacterized protein</fullName>
    </submittedName>
</protein>
<evidence type="ECO:0000313" key="2">
    <source>
        <dbReference type="Proteomes" id="UP000076079"/>
    </source>
</evidence>
<reference evidence="2" key="2">
    <citation type="submission" date="2016-04" db="EMBL/GenBank/DDBJ databases">
        <title>First Complete Genome Sequence of a Subdivision 6 Acidobacterium.</title>
        <authorList>
            <person name="Huang S."/>
            <person name="Vieira S."/>
            <person name="Bunk B."/>
            <person name="Riedel T."/>
            <person name="Sproeer C."/>
            <person name="Overmann J."/>
        </authorList>
    </citation>
    <scope>NUCLEOTIDE SEQUENCE [LARGE SCALE GENOMIC DNA]</scope>
    <source>
        <strain evidence="2">DSM 100886 HEG_-6_39</strain>
    </source>
</reference>
<dbReference type="KEGG" id="abac:LuPra_00421"/>
<evidence type="ECO:0000313" key="1">
    <source>
        <dbReference type="EMBL" id="AMY07254.1"/>
    </source>
</evidence>
<dbReference type="AlphaFoldDB" id="A0A143PHM4"/>
<dbReference type="Proteomes" id="UP000076079">
    <property type="component" value="Chromosome"/>
</dbReference>
<name>A0A143PHM4_LUTPR</name>
<dbReference type="EMBL" id="CP015136">
    <property type="protein sequence ID" value="AMY07254.1"/>
    <property type="molecule type" value="Genomic_DNA"/>
</dbReference>
<proteinExistence type="predicted"/>